<name>C6LSS8_GIAIB</name>
<evidence type="ECO:0000313" key="3">
    <source>
        <dbReference type="Proteomes" id="UP000002488"/>
    </source>
</evidence>
<accession>C6LSS8</accession>
<sequence length="4540" mass="511420">MHPGLFDQANDIIRFIGTSLGLPRYASGSAGRHNIKRLDLRSVYRQLDKYVLQLVASGPPSTVCKELFENWEEYEHIDNMNKQSGSSSSTLKKTFNNDNQSFPEPADYFHSLLFYKLCEFFPETISSFIVSAPYLTLRFVEKCFSTRSHPIIRLRMRYLFRFFLDCETSESLLHASKHPSLDSDRSPPAQFAQKLQSTSVPNQQRLEQFLAKVHELRPLVTITRNYFKMLFIHLEFSSIKRSSDQKEAAVLLESLYLFPECVLFVFNYFRLLDITPMEALCISICDTLSRTISILSNKKQHDTLSQIINLILKNLTVFKLYESRLRQHFRCVVCLFTEVYCCSETFRSSPDGKIFKDRLVKEPADKCINIIYAIRILTMRYLHVDILYDNIIQFINSMDTHSTDYGDLFSSSNKSMDCFINLWHSLKFDASNNCIDHCKNLGEQFFNTDCFSQLYFSDADVKKLTEVMSPILLSSAAAKRKSTFYPPFSTPTPTVKDLIEKLDKMSQASSNLDTGSMKSAADYYIFAISAKTKEYMSLYRQYPYLNPRYLRSVYFMTLGCLDSAHKHLVTSLTQESLCFIRCFFSLLPRRLSSYLLCKELQLSNCLPYVMRDVIYPDLLLEDASGSAAPGNSNNAVLFPSFGHNDHGSNGVKNAEVGGSKGKLFELRATINESTKRVEKIIASSSSGTQCSEYALGDASINVSRIYLLIMIAVTSYYKQERTLPLYFLPPYIDPHLYRLIKAYLLSPQNLNVVLFFYTRRCFNLKVLEEIILPGLTGYMMHFRQQITITNGYYNGHQVSSVAHYMLSGSTEYTVQEAQEGSVPDGETCESFHYFDEYVKARGKEDVESVPSPGELCGPRSANFSYITHSAFIDCIEYIFWFERHKEGKIRLLSDLVSSDGFAAADIEQTLSKINQEATCLPRKICLLINTAILILITMRSSYLYLLHQLIKDEQDVLAKLASSNVDEHELHTSSHSNAHLFKPETSRATLISDGTNLSSRQSNYNASDVPQLECECPSTRPFSQHDSDGSAVGGLATSPCDAAMTDLEAELSNTRGLDSTSGLHEVQRISVGNMTANNPRDMYTSLIQVDGSDAPRSLLTSPPPATTPYYTDALVPVLSHQPYLFFNKDIDPLSNLHMFHVVGKRILITPKKYSDRFLYFAIKLKALLTKLESLITRNLPVLCLNDQILQALGFLEGTLCLYLATVPYQAHYVLRFLRQIRIIIHDLLRLLPNNCVMPIDSYLKVGNDQKISTLSMQNLMSSSQSQENVSNYHRYQPIFEYFMDDYIKAYRALEEIETSSNSIEHLHIKLLSQDFKDIAQTMVFFRTAQLNLKGAEILRQFIWSVLDKLHARAFVTYFPLQTYGLFLALRSTTLCVPHSKISSSIHNFLGIDHFVLSSFHFPKDVVLSYLNFHESEYQRYISHITKQLSTLGYHEFLSAYFFKALHSELSSASNSMTSHLLTTAKIHSPTDAIDIFKQIKLSLMHTLECSRPRPESILLENLEMVCTRLSSYRELKQGTNDDTQSDPATSQTSLAAFFTPSSAASLFVHNQEIDSIKASLATLDMSSLCSTPYDEVMLNYVTEYLGSILEKSSTRTTVLAIRPTELIPEPSAISVSHHIALPTSSFSTAPFGERTVTHQRTPSDYGSIPTIAGRLAANRNLNNTSIQGDSASVLDSSASILQTHESLITSELLLLAAWTIPPSLDADFNLTSEEIVKRCISRQPSDNGEADVVKELVIVNDHLALPAKKSASSHSQARPTDTTNAYQSMMMVTPLFERTRLHLSPLTAHAPFVAVFCSPRARLTQDNFSAFKTLATTLPKSQLSQDRKDLPLTNFVFYLKHFGSPSMFYCIIALMVAENIDSHKLLDHGLAIPLLLTLERVLSLWAEVPLFISQFDSLLDELGTKGVQGDDQLSDATIKSCIISTICRVYAQEENCTMSYPSLLPPSLDHDIVDPSLFFMPHLSQQLLRVFDATSIQSVPSKAELLDLMTMKGKPFSYSAFKRRAAYVLHFLCRSDFLCTIKAIHEHLTAVIDGSIKLAGSSSSESINSLVDTHSIQYVIELMTRLKTSIDNALRAQESVSFLLTKLNSQPLLLQFSNSYFLHQKLAAEKRVFNSNLLKQILDRELLHDESKAYLQSIPKQLISPNKPLANLIHRKSTIYDAFTEAQKISLYKQCTPDIYVISNGVLMDLYMAYNVFDFCRYFRDHLDRNYVGPPIRIVHEPRSLVDMTEQDFTTSDSILNTSASSSDSKRDLDSVSPNLAMVGTVTKTNSTVTSLLYEEAEILIDYLDSLPSLYKASSDAKLTRFLDELHQVIQNIYQYFDKIPESNPLGYPKTTDIALLTPQKPPTHGTKAKLGNIKSEMVMSTHALALSNYCEINNQSILKNDRAEIGDIPDSMVISICSIKSDHVAFNLKLSYLIEHVACFISSLRLVDSIKTILNYILNKLNTVGDLSPFISPNGYYNIGTKEESEKYAQYSTLSYFMSQYMPQKAPQDSSPSLFDNTINQTARYSFKNDTDSILFEKRNDFENSLIKISQQNELVMDESTATVVMSIANDQDKGTYDTSEDTDYQEEQAYTIQPESASIQKPQHAGCQTSRISKLSDSMTCTILLLGLASSLGNDMCPAFKNPSVLVECQLGDLRQLVSSSGVQSSLDDSQNDHDCSVQSRYESTQLSTSGIHNEPSTLLTYEQNFAKRAEMPSVSSQIQGQKSKLKSHRRANSNWLNTVMTEEGASTVVLDTGMKSTHSSEVRHSPLSAPAHKQISSRKLSKQGDEIKVTCFFDDLAIFQKLFSAHCNLVVYRRLEKKAFEPHKLCSSIMNFSRSSQLSYPSICVLWILVVILMQSPSFLYKDIGQYLAILMTRGQNNSLTPQWSKILSARTLQSSASFSLYTTQASSLSEGVYSQFFREFCSNMVRKAAFMAPGLLKIITGSIQNISLQKNLLILPLRDICSTFNSDFFLLKLADVYGETGNFLAMVCNRPITPRLCYASNLHRYFCEAATARTNITNITLQAPQASLEYTDDMGIRPCQNYELSVIFLTELLKLANNIPDLVQSFSSNINKLYMIAIITRLFSLCIKSNHYNTLVRFTERRSELSKIYNAISAAVIKDTHFNSLGHWKLNDKFTKNLPADFLLIEAYLSLSQGDLMKSAMRRLLDIIPTDPLPDFRSYRQALCKNAFETFGQLFTSGDISGLQLSQNSLPSNIVDSIPKFTAEISNFDEDNNFLTAYGSMIEISADIFFRIFKVLARNHPRSIFKELRRYISIYSPRYLSIRSNQSQSPLIFTTYPVQYSLCYAAKDFFANALSTEYKDSYQDTYDSLKYFANSKTAGLGLPINHTPKETYKPLKIGGRRLPALWKDRQDSYAMDVTASRWGVFAGSSASLNCDSMSSLDSYMHMSLRYHDVDIAHCWDNDYLSYIIESIVFLFVSPAMILVSPTSPYFIVKRSESASLETDSQDKPSHSMLLSPELPDINSPSPNPEETKNCWPQISQRPLFPFSSNTVIDYNWLSSAPTIVPDLYELGAGLTYNVGLPSIGSQVERMPIHVSQNHHPMQPATLIYMDPLNSADTEMRDTIPSQTSSTNQQIKLQDYQADESDDVETRKMISQLLSINLHNQSSTSTVGDCLSDQDTFMTDALQFVSTANAASLPVLYSLMYNSRQKDPHALLTKDARQQALSFLIQHGLTSADLACTKIVEYQRSEFNNKIDKLLEYIVDTRKLDRQDTNKVQRQDLCVEIYKVLGFKYLNSEFIDRLILSACVLALDCSLPLSYIGNTPPSMNPQKHSTINQNRVTIQTGSFVGSELNTSAKNARKSRILTDAIPMDNKTSSVVGTVCEDQASSINSKQSASGPISSRSIGANMTRTLPELDLPNPLLFNIYSIKSLEARDSILTYVILPAIYAQLPLLRYIVDRFISFISALYVKYKQSASVNGVENNEVATSTLLVTASSKDQFYYSSHFSFLLSIHFRKIKAVDHLLCLLVNSVILVRETSINTAWEAVEKSRDALMQQCIVSFYTYLVLEHHAPASMCTSMGRNHSRLTVVTIGKVIASLLLLDIRTLLYSGIFLIDSCHRLALHFSSTGAQCFNSLIRVVRSFLLWLDQDGKVELIGGNSSSLLAETKDICPKAITSTVVHMSRKTVCNKERKRLLSYLLFNIVLHTLGATVNDFSAVKRSHSVSWKACYAHANSQIHSSLVPNKCLQYEKVCTNTFEKIQYDAHVIVYELLQNRPTGPKLSNQYISLIQAFSTDPDNSELHCNGQKIESSAVSRAASLLSEEVVSRCIRDVYYYNDEYTYIIEMCTCVDAFMTFMNPKDKLHMPINASTESQRVLPLNHPVLHLWGPSPSHSEMFLCNIIYSVEILRIILIRAKVEVSFTELLGDFADVLYTTVFQSITTMLLAVESLVNIPDDFLERKSKVSNQLPTARYLVEISTRDLLTEGIRSVYTEEAVRILSALVASGPMYEVPAALILLEVVRILQVQSLSQTDRKTLTKRYISPLTEAIVKYILLIPEGKSEISVKLNALGSISRILAHCFELPPSSFSQYNLP</sequence>
<reference evidence="2 3" key="1">
    <citation type="journal article" date="2009" name="PLoS Pathog.">
        <title>Draft genome sequencing of giardia intestinalis assemblage B isolate GS: is human giardiasis caused by two different species?</title>
        <authorList>
            <person name="Franzen O."/>
            <person name="Jerlstrom-Hultqvist J."/>
            <person name="Castro E."/>
            <person name="Sherwood E."/>
            <person name="Ankarklev J."/>
            <person name="Reiner D.S."/>
            <person name="Palm D."/>
            <person name="Andersson J.O."/>
            <person name="Andersson B."/>
            <person name="Svard S.G."/>
        </authorList>
    </citation>
    <scope>NUCLEOTIDE SEQUENCE [LARGE SCALE GENOMIC DNA]</scope>
    <source>
        <strain evidence="3">ATCC 50581 / GS clone H7</strain>
    </source>
</reference>
<organism evidence="2 3">
    <name type="scientific">Giardia intestinalis (strain ATCC 50581 / GS clone H7)</name>
    <name type="common">Giardia lamblia</name>
    <dbReference type="NCBI Taxonomy" id="598745"/>
    <lineage>
        <taxon>Eukaryota</taxon>
        <taxon>Metamonada</taxon>
        <taxon>Diplomonadida</taxon>
        <taxon>Hexamitidae</taxon>
        <taxon>Giardiinae</taxon>
        <taxon>Giardia</taxon>
    </lineage>
</organism>
<feature type="region of interest" description="Disordered" evidence="1">
    <location>
        <begin position="3570"/>
        <end position="3589"/>
    </location>
</feature>
<dbReference type="OrthoDB" id="10254707at2759"/>
<dbReference type="Proteomes" id="UP000002488">
    <property type="component" value="Unassembled WGS sequence"/>
</dbReference>
<dbReference type="EMBL" id="ACGJ01002209">
    <property type="protein sequence ID" value="EET00941.1"/>
    <property type="molecule type" value="Genomic_DNA"/>
</dbReference>
<feature type="compositionally biased region" description="Polar residues" evidence="1">
    <location>
        <begin position="3571"/>
        <end position="3583"/>
    </location>
</feature>
<dbReference type="OMA" id="INTAWEA"/>
<comment type="caution">
    <text evidence="2">The sequence shown here is derived from an EMBL/GenBank/DDBJ whole genome shotgun (WGS) entry which is preliminary data.</text>
</comment>
<dbReference type="VEuPathDB" id="GiardiaDB:GL50581_1821"/>
<protein>
    <submittedName>
        <fullName evidence="2">Uncharacterized protein</fullName>
    </submittedName>
</protein>
<evidence type="ECO:0000256" key="1">
    <source>
        <dbReference type="SAM" id="MobiDB-lite"/>
    </source>
</evidence>
<proteinExistence type="predicted"/>
<feature type="region of interest" description="Disordered" evidence="1">
    <location>
        <begin position="3449"/>
        <end position="3480"/>
    </location>
</feature>
<gene>
    <name evidence="2" type="ORF">GL50581_1821</name>
</gene>
<evidence type="ECO:0000313" key="2">
    <source>
        <dbReference type="EMBL" id="EET00941.1"/>
    </source>
</evidence>